<dbReference type="PANTHER" id="PTHR12835:SF5">
    <property type="entry name" value="BIOTIN--PROTEIN LIGASE"/>
    <property type="match status" value="1"/>
</dbReference>
<accession>A0A8K0VAE0</accession>
<evidence type="ECO:0000256" key="3">
    <source>
        <dbReference type="ARBA" id="ARBA00024227"/>
    </source>
</evidence>
<dbReference type="InterPro" id="IPR003142">
    <property type="entry name" value="BPL_C"/>
</dbReference>
<evidence type="ECO:0000256" key="2">
    <source>
        <dbReference type="ARBA" id="ARBA00023267"/>
    </source>
</evidence>
<dbReference type="PANTHER" id="PTHR12835">
    <property type="entry name" value="BIOTIN PROTEIN LIGASE"/>
    <property type="match status" value="1"/>
</dbReference>
<dbReference type="GO" id="GO:0005737">
    <property type="term" value="C:cytoplasm"/>
    <property type="evidence" value="ECO:0007669"/>
    <property type="project" value="TreeGrafter"/>
</dbReference>
<evidence type="ECO:0000256" key="1">
    <source>
        <dbReference type="ARBA" id="ARBA00022598"/>
    </source>
</evidence>
<evidence type="ECO:0000259" key="5">
    <source>
        <dbReference type="PROSITE" id="PS51733"/>
    </source>
</evidence>
<comment type="caution">
    <text evidence="6">The sequence shown here is derived from an EMBL/GenBank/DDBJ whole genome shotgun (WGS) entry which is preliminary data.</text>
</comment>
<dbReference type="EC" id="6.3.4.15" evidence="3"/>
<dbReference type="AlphaFoldDB" id="A0A8K0VAE0"/>
<proteinExistence type="predicted"/>
<name>A0A8K0VAE0_9RHOB</name>
<dbReference type="Pfam" id="PF02237">
    <property type="entry name" value="BPL_C"/>
    <property type="match status" value="1"/>
</dbReference>
<organism evidence="6 7">
    <name type="scientific">Szabonella alba</name>
    <dbReference type="NCBI Taxonomy" id="2804194"/>
    <lineage>
        <taxon>Bacteria</taxon>
        <taxon>Pseudomonadati</taxon>
        <taxon>Pseudomonadota</taxon>
        <taxon>Alphaproteobacteria</taxon>
        <taxon>Rhodobacterales</taxon>
        <taxon>Paracoccaceae</taxon>
        <taxon>Szabonella</taxon>
    </lineage>
</organism>
<dbReference type="GO" id="GO:0004077">
    <property type="term" value="F:biotin--[biotin carboxyl-carrier protein] ligase activity"/>
    <property type="evidence" value="ECO:0007669"/>
    <property type="project" value="UniProtKB-EC"/>
</dbReference>
<evidence type="ECO:0000256" key="4">
    <source>
        <dbReference type="ARBA" id="ARBA00047846"/>
    </source>
</evidence>
<evidence type="ECO:0000313" key="6">
    <source>
        <dbReference type="EMBL" id="MBL4917346.1"/>
    </source>
</evidence>
<evidence type="ECO:0000313" key="7">
    <source>
        <dbReference type="Proteomes" id="UP000648908"/>
    </source>
</evidence>
<keyword evidence="1 6" id="KW-0436">Ligase</keyword>
<gene>
    <name evidence="6" type="ORF">JL811_08940</name>
</gene>
<dbReference type="Proteomes" id="UP000648908">
    <property type="component" value="Unassembled WGS sequence"/>
</dbReference>
<dbReference type="InterPro" id="IPR045864">
    <property type="entry name" value="aa-tRNA-synth_II/BPL/LPL"/>
</dbReference>
<comment type="catalytic activity">
    <reaction evidence="4">
        <text>biotin + L-lysyl-[protein] + ATP = N(6)-biotinyl-L-lysyl-[protein] + AMP + diphosphate + H(+)</text>
        <dbReference type="Rhea" id="RHEA:11756"/>
        <dbReference type="Rhea" id="RHEA-COMP:9752"/>
        <dbReference type="Rhea" id="RHEA-COMP:10505"/>
        <dbReference type="ChEBI" id="CHEBI:15378"/>
        <dbReference type="ChEBI" id="CHEBI:29969"/>
        <dbReference type="ChEBI" id="CHEBI:30616"/>
        <dbReference type="ChEBI" id="CHEBI:33019"/>
        <dbReference type="ChEBI" id="CHEBI:57586"/>
        <dbReference type="ChEBI" id="CHEBI:83144"/>
        <dbReference type="ChEBI" id="CHEBI:456215"/>
        <dbReference type="EC" id="6.3.4.15"/>
    </reaction>
</comment>
<dbReference type="NCBIfam" id="TIGR00121">
    <property type="entry name" value="birA_ligase"/>
    <property type="match status" value="1"/>
</dbReference>
<dbReference type="CDD" id="cd16442">
    <property type="entry name" value="BPL"/>
    <property type="match status" value="1"/>
</dbReference>
<keyword evidence="7" id="KW-1185">Reference proteome</keyword>
<keyword evidence="2" id="KW-0092">Biotin</keyword>
<sequence>MLATTDSTNAHALRIDPATPTWIVAGEQTGGRGRRGRPWVSPRGNFYGTLTMRPRGPAATVALRSFLAALALHETCVVLTGLPDSFRLKWPNDVLLNGGKLAGILLESSGAGGGAGGVARLAIGIGVNLIAAPPPESVEPGAVPPVSLLSETGIRITPEAFLAHLAPAYARREAQFLAQGFAPARRDWLGLAARLGQPITARTGSHSRTGIFADMDGQGALILDTPTGREAIPAADIFF</sequence>
<dbReference type="Gene3D" id="3.30.930.10">
    <property type="entry name" value="Bira Bifunctional Protein, Domain 2"/>
    <property type="match status" value="1"/>
</dbReference>
<dbReference type="EMBL" id="JAESVN010000003">
    <property type="protein sequence ID" value="MBL4917346.1"/>
    <property type="molecule type" value="Genomic_DNA"/>
</dbReference>
<dbReference type="InterPro" id="IPR004408">
    <property type="entry name" value="Biotin_CoA_COase_ligase"/>
</dbReference>
<reference evidence="6" key="1">
    <citation type="submission" date="2021-01" db="EMBL/GenBank/DDBJ databases">
        <title>Tabrizicola alba sp. nov. a motile alkaliphilic bacterium isolated from a soda lake.</title>
        <authorList>
            <person name="Szuroczki S."/>
            <person name="Abbaszade G."/>
            <person name="Schumann P."/>
            <person name="Toth E."/>
        </authorList>
    </citation>
    <scope>NUCLEOTIDE SEQUENCE</scope>
    <source>
        <strain evidence="6">DMG-N-6</strain>
    </source>
</reference>
<dbReference type="InterPro" id="IPR004143">
    <property type="entry name" value="BPL_LPL_catalytic"/>
</dbReference>
<dbReference type="PROSITE" id="PS51733">
    <property type="entry name" value="BPL_LPL_CATALYTIC"/>
    <property type="match status" value="1"/>
</dbReference>
<dbReference type="Pfam" id="PF03099">
    <property type="entry name" value="BPL_LplA_LipB"/>
    <property type="match status" value="1"/>
</dbReference>
<dbReference type="SUPFAM" id="SSF55681">
    <property type="entry name" value="Class II aaRS and biotin synthetases"/>
    <property type="match status" value="1"/>
</dbReference>
<feature type="domain" description="BPL/LPL catalytic" evidence="5">
    <location>
        <begin position="1"/>
        <end position="177"/>
    </location>
</feature>
<protein>
    <recommendedName>
        <fullName evidence="3">biotin--[biotin carboxyl-carrier protein] ligase</fullName>
        <ecNumber evidence="3">6.3.4.15</ecNumber>
    </recommendedName>
</protein>